<evidence type="ECO:0000259" key="5">
    <source>
        <dbReference type="PROSITE" id="PS50011"/>
    </source>
</evidence>
<dbReference type="PANTHER" id="PTHR24348:SF22">
    <property type="entry name" value="NON-SPECIFIC SERINE_THREONINE PROTEIN KINASE"/>
    <property type="match status" value="1"/>
</dbReference>
<dbReference type="InterPro" id="IPR000719">
    <property type="entry name" value="Prot_kinase_dom"/>
</dbReference>
<dbReference type="PROSITE" id="PS50011">
    <property type="entry name" value="PROTEIN_KINASE_DOM"/>
    <property type="match status" value="1"/>
</dbReference>
<keyword evidence="7" id="KW-1185">Reference proteome</keyword>
<accession>A0A1T2LBH7</accession>
<dbReference type="EMBL" id="MPRL01000001">
    <property type="protein sequence ID" value="OOZ42306.1"/>
    <property type="molecule type" value="Genomic_DNA"/>
</dbReference>
<evidence type="ECO:0000256" key="1">
    <source>
        <dbReference type="ARBA" id="ARBA00022679"/>
    </source>
</evidence>
<gene>
    <name evidence="6" type="ORF">BOW53_00225</name>
</gene>
<dbReference type="GO" id="GO:0000407">
    <property type="term" value="C:phagophore assembly site"/>
    <property type="evidence" value="ECO:0007669"/>
    <property type="project" value="TreeGrafter"/>
</dbReference>
<reference evidence="6 7" key="1">
    <citation type="submission" date="2016-11" db="EMBL/GenBank/DDBJ databases">
        <title>Mixed transmission modes and dynamic genome evolution in an obligate animal-bacterial symbiosis.</title>
        <authorList>
            <person name="Russell S.L."/>
            <person name="Corbett-Detig R.B."/>
            <person name="Cavanaugh C.M."/>
        </authorList>
    </citation>
    <scope>NUCLEOTIDE SEQUENCE [LARGE SCALE GENOMIC DNA]</scope>
    <source>
        <strain evidence="6">Sveles-Q1</strain>
    </source>
</reference>
<dbReference type="SUPFAM" id="SSF56112">
    <property type="entry name" value="Protein kinase-like (PK-like)"/>
    <property type="match status" value="1"/>
</dbReference>
<proteinExistence type="predicted"/>
<evidence type="ECO:0000256" key="4">
    <source>
        <dbReference type="ARBA" id="ARBA00022840"/>
    </source>
</evidence>
<dbReference type="Proteomes" id="UP000191110">
    <property type="component" value="Unassembled WGS sequence"/>
</dbReference>
<dbReference type="InterPro" id="IPR011009">
    <property type="entry name" value="Kinase-like_dom_sf"/>
</dbReference>
<keyword evidence="2" id="KW-0547">Nucleotide-binding</keyword>
<dbReference type="Gene3D" id="1.10.510.10">
    <property type="entry name" value="Transferase(Phosphotransferase) domain 1"/>
    <property type="match status" value="1"/>
</dbReference>
<evidence type="ECO:0000256" key="3">
    <source>
        <dbReference type="ARBA" id="ARBA00022777"/>
    </source>
</evidence>
<dbReference type="SMART" id="SM00220">
    <property type="entry name" value="S_TKc"/>
    <property type="match status" value="1"/>
</dbReference>
<keyword evidence="3" id="KW-0418">Kinase</keyword>
<dbReference type="AlphaFoldDB" id="A0A1T2LBH7"/>
<feature type="domain" description="Protein kinase" evidence="5">
    <location>
        <begin position="17"/>
        <end position="295"/>
    </location>
</feature>
<keyword evidence="1" id="KW-0808">Transferase</keyword>
<evidence type="ECO:0000313" key="7">
    <source>
        <dbReference type="Proteomes" id="UP000191110"/>
    </source>
</evidence>
<comment type="caution">
    <text evidence="6">The sequence shown here is derived from an EMBL/GenBank/DDBJ whole genome shotgun (WGS) entry which is preliminary data.</text>
</comment>
<keyword evidence="4" id="KW-0067">ATP-binding</keyword>
<name>A0A1T2LBH7_9GAMM</name>
<dbReference type="InterPro" id="IPR045269">
    <property type="entry name" value="Atg1-like"/>
</dbReference>
<evidence type="ECO:0000313" key="6">
    <source>
        <dbReference type="EMBL" id="OOZ42306.1"/>
    </source>
</evidence>
<protein>
    <recommendedName>
        <fullName evidence="5">Protein kinase domain-containing protein</fullName>
    </recommendedName>
</protein>
<organism evidence="6 7">
    <name type="scientific">Solemya pervernicosa gill symbiont</name>
    <dbReference type="NCBI Taxonomy" id="642797"/>
    <lineage>
        <taxon>Bacteria</taxon>
        <taxon>Pseudomonadati</taxon>
        <taxon>Pseudomonadota</taxon>
        <taxon>Gammaproteobacteria</taxon>
        <taxon>sulfur-oxidizing symbionts</taxon>
    </lineage>
</organism>
<dbReference type="Pfam" id="PF00069">
    <property type="entry name" value="Pkinase"/>
    <property type="match status" value="1"/>
</dbReference>
<sequence>MNRATQSLPDGTVLDHYTIDRTLSRGGFSIVYLAHDNRTGHKVVIKEYIPSKLARREEYLRVVPESDQMTDRYLRGRRLFFQEASALAKLEHDNIVHVTSFFRANETVYMVMVYEEGKNLQAYIEGRSGNLSEQFIRTVFPPLLEGLKLLHSHHLLHLDIKPGNIHLRPGGSPLLLDFGAVHFYQQSRQHQLGRIISHGYSPIEQYQSAGYVGPWTDIYAIGATMRSCIEGRPPIDAKIRHEQETMRPAVALYRKRYSLDLLEAIDWAMEIDPLLRPQNVDAFLDALQRESMPPITAGNPVSDVLSTPVSEMLGKIAGSMPWSKS</sequence>
<dbReference type="RefSeq" id="WP_078482062.1">
    <property type="nucleotide sequence ID" value="NZ_MPRL01000001.1"/>
</dbReference>
<dbReference type="GO" id="GO:0004674">
    <property type="term" value="F:protein serine/threonine kinase activity"/>
    <property type="evidence" value="ECO:0007669"/>
    <property type="project" value="InterPro"/>
</dbReference>
<dbReference type="GO" id="GO:0005829">
    <property type="term" value="C:cytosol"/>
    <property type="evidence" value="ECO:0007669"/>
    <property type="project" value="TreeGrafter"/>
</dbReference>
<dbReference type="GO" id="GO:0016020">
    <property type="term" value="C:membrane"/>
    <property type="evidence" value="ECO:0007669"/>
    <property type="project" value="TreeGrafter"/>
</dbReference>
<dbReference type="GO" id="GO:0005524">
    <property type="term" value="F:ATP binding"/>
    <property type="evidence" value="ECO:0007669"/>
    <property type="project" value="UniProtKB-KW"/>
</dbReference>
<dbReference type="CDD" id="cd14014">
    <property type="entry name" value="STKc_PknB_like"/>
    <property type="match status" value="1"/>
</dbReference>
<dbReference type="PANTHER" id="PTHR24348">
    <property type="entry name" value="SERINE/THREONINE-PROTEIN KINASE UNC-51-RELATED"/>
    <property type="match status" value="1"/>
</dbReference>
<dbReference type="GO" id="GO:0005776">
    <property type="term" value="C:autophagosome"/>
    <property type="evidence" value="ECO:0007669"/>
    <property type="project" value="TreeGrafter"/>
</dbReference>
<evidence type="ECO:0000256" key="2">
    <source>
        <dbReference type="ARBA" id="ARBA00022741"/>
    </source>
</evidence>
<dbReference type="OrthoDB" id="9801841at2"/>